<dbReference type="Gene3D" id="3.40.140.80">
    <property type="match status" value="1"/>
</dbReference>
<dbReference type="EMBL" id="CP018477">
    <property type="protein sequence ID" value="ASV72680.1"/>
    <property type="molecule type" value="Genomic_DNA"/>
</dbReference>
<organism evidence="3 4">
    <name type="scientific">Thermogutta terrifontis</name>
    <dbReference type="NCBI Taxonomy" id="1331910"/>
    <lineage>
        <taxon>Bacteria</taxon>
        <taxon>Pseudomonadati</taxon>
        <taxon>Planctomycetota</taxon>
        <taxon>Planctomycetia</taxon>
        <taxon>Pirellulales</taxon>
        <taxon>Thermoguttaceae</taxon>
        <taxon>Thermogutta</taxon>
    </lineage>
</organism>
<dbReference type="Pfam" id="PF06230">
    <property type="entry name" value="LpxI_C"/>
    <property type="match status" value="1"/>
</dbReference>
<feature type="domain" description="LpxI C-terminal" evidence="1">
    <location>
        <begin position="169"/>
        <end position="297"/>
    </location>
</feature>
<keyword evidence="4" id="KW-1185">Reference proteome</keyword>
<sequence>MEGGPATIRRTADGHGMAVSQTRSMRVGLIAGWGRYPLILAQHLQAHGHEVCCLAVRDHADPALAQWCTRFAWIGLGQVGRSLQLLRTWGVREATLAGKIHKVTLFRPWMWLHHFPDWGGVRAFGPHFLFRSRDNRDDTLLATVCHEIERVGITVRPATAYLPDVLVERGPLTPATLTRAEWKDIAFGWRVAKEMGRLDIGQTVVVKNQAVLAVEAIEGTDACIRRAGELCSSGGFTVVKVAKPHQDMRFDVPTVGTNTLEVMAAARGAVLAIEAEKTILLDPDRVLDLALRNRIHVLAITEQDIAAVD</sequence>
<evidence type="ECO:0000259" key="1">
    <source>
        <dbReference type="Pfam" id="PF06230"/>
    </source>
</evidence>
<dbReference type="AlphaFoldDB" id="A0A286R9Q6"/>
<gene>
    <name evidence="3" type="ORF">THTE_0078</name>
</gene>
<dbReference type="InterPro" id="IPR043167">
    <property type="entry name" value="LpxI_C_sf"/>
</dbReference>
<dbReference type="Pfam" id="PF17930">
    <property type="entry name" value="LpxI_N"/>
    <property type="match status" value="1"/>
</dbReference>
<dbReference type="PANTHER" id="PTHR39962">
    <property type="entry name" value="BLL4848 PROTEIN"/>
    <property type="match status" value="1"/>
</dbReference>
<proteinExistence type="predicted"/>
<dbReference type="InterPro" id="IPR041255">
    <property type="entry name" value="LpxI_N"/>
</dbReference>
<dbReference type="PANTHER" id="PTHR39962:SF1">
    <property type="entry name" value="LPXI FAMILY PROTEIN"/>
    <property type="match status" value="1"/>
</dbReference>
<dbReference type="KEGG" id="ttf:THTE_0078"/>
<reference evidence="3 4" key="1">
    <citation type="journal article" name="Front. Microbiol.">
        <title>Sugar Metabolism of the First Thermophilic Planctomycete Thermogutta terrifontis: Comparative Genomic and Transcriptomic Approaches.</title>
        <authorList>
            <person name="Elcheninov A.G."/>
            <person name="Menzel P."/>
            <person name="Gudbergsdottir S.R."/>
            <person name="Slesarev A.I."/>
            <person name="Kadnikov V.V."/>
            <person name="Krogh A."/>
            <person name="Bonch-Osmolovskaya E.A."/>
            <person name="Peng X."/>
            <person name="Kublanov I.V."/>
        </authorList>
    </citation>
    <scope>NUCLEOTIDE SEQUENCE [LARGE SCALE GENOMIC DNA]</scope>
    <source>
        <strain evidence="3 4">R1</strain>
    </source>
</reference>
<dbReference type="Gene3D" id="3.40.50.20">
    <property type="match status" value="1"/>
</dbReference>
<feature type="domain" description="LpxI N-terminal" evidence="2">
    <location>
        <begin position="26"/>
        <end position="164"/>
    </location>
</feature>
<dbReference type="RefSeq" id="WP_237260174.1">
    <property type="nucleotide sequence ID" value="NZ_CP018477.1"/>
</dbReference>
<name>A0A286R9Q6_9BACT</name>
<evidence type="ECO:0000313" key="3">
    <source>
        <dbReference type="EMBL" id="ASV72680.1"/>
    </source>
</evidence>
<dbReference type="Proteomes" id="UP000215086">
    <property type="component" value="Chromosome"/>
</dbReference>
<protein>
    <submittedName>
        <fullName evidence="3">UDP-2,3-diacylglucosamine pyrophosphatase</fullName>
    </submittedName>
</protein>
<evidence type="ECO:0000313" key="4">
    <source>
        <dbReference type="Proteomes" id="UP000215086"/>
    </source>
</evidence>
<accession>A0A286R9Q6</accession>
<dbReference type="InterPro" id="IPR053174">
    <property type="entry name" value="LpxI"/>
</dbReference>
<evidence type="ECO:0000259" key="2">
    <source>
        <dbReference type="Pfam" id="PF17930"/>
    </source>
</evidence>
<dbReference type="InterPro" id="IPR010415">
    <property type="entry name" value="LpxI_C"/>
</dbReference>